<keyword evidence="2" id="KW-1185">Reference proteome</keyword>
<comment type="caution">
    <text evidence="1">The sequence shown here is derived from an EMBL/GenBank/DDBJ whole genome shotgun (WGS) entry which is preliminary data.</text>
</comment>
<accession>A0AC61RTD4</accession>
<dbReference type="EMBL" id="SRYA01000034">
    <property type="protein sequence ID" value="TGY95137.1"/>
    <property type="molecule type" value="Genomic_DNA"/>
</dbReference>
<evidence type="ECO:0000313" key="2">
    <source>
        <dbReference type="Proteomes" id="UP000304953"/>
    </source>
</evidence>
<proteinExistence type="predicted"/>
<protein>
    <submittedName>
        <fullName evidence="1">Uncharacterized protein</fullName>
    </submittedName>
</protein>
<sequence>MRIGWKLKAEYGRVRARLEALSESQKIDEYTKCTIIDMSNKVVEHIAAKYDQIREGVKSVMGGKVLDYEAKTIRNEGRQEGILKGRQEGILKGRQEGIQEGILLTGKIFQKVKSNPGYKNEQLAKELGCTVEDVKSARKMFGV</sequence>
<gene>
    <name evidence="1" type="ORF">E5329_16365</name>
</gene>
<evidence type="ECO:0000313" key="1">
    <source>
        <dbReference type="EMBL" id="TGY95137.1"/>
    </source>
</evidence>
<dbReference type="Proteomes" id="UP000304953">
    <property type="component" value="Unassembled WGS sequence"/>
</dbReference>
<name>A0AC61RTD4_9FIRM</name>
<organism evidence="1 2">
    <name type="scientific">Petralouisia muris</name>
    <dbReference type="NCBI Taxonomy" id="3032872"/>
    <lineage>
        <taxon>Bacteria</taxon>
        <taxon>Bacillati</taxon>
        <taxon>Bacillota</taxon>
        <taxon>Clostridia</taxon>
        <taxon>Lachnospirales</taxon>
        <taxon>Lachnospiraceae</taxon>
        <taxon>Petralouisia</taxon>
    </lineage>
</organism>
<reference evidence="1" key="1">
    <citation type="submission" date="2019-04" db="EMBL/GenBank/DDBJ databases">
        <title>Microbes associate with the intestines of laboratory mice.</title>
        <authorList>
            <person name="Navarre W."/>
            <person name="Wong E."/>
            <person name="Huang K."/>
            <person name="Tropini C."/>
            <person name="Ng K."/>
            <person name="Yu B."/>
        </authorList>
    </citation>
    <scope>NUCLEOTIDE SEQUENCE</scope>
    <source>
        <strain evidence="1">NM01_1-7b</strain>
    </source>
</reference>